<dbReference type="Gene3D" id="3.80.10.10">
    <property type="entry name" value="Ribonuclease Inhibitor"/>
    <property type="match status" value="1"/>
</dbReference>
<proteinExistence type="predicted"/>
<dbReference type="AlphaFoldDB" id="A0A9P6EEJ5"/>
<accession>A0A9P6EEJ5</accession>
<dbReference type="OrthoDB" id="3040100at2759"/>
<evidence type="ECO:0000313" key="2">
    <source>
        <dbReference type="Proteomes" id="UP000807306"/>
    </source>
</evidence>
<comment type="caution">
    <text evidence="1">The sequence shown here is derived from an EMBL/GenBank/DDBJ whole genome shotgun (WGS) entry which is preliminary data.</text>
</comment>
<protein>
    <submittedName>
        <fullName evidence="1">Uncharacterized protein</fullName>
    </submittedName>
</protein>
<sequence>MPLKYAEDVASEIWENCWALAERDDLPALSLTCHLFNDICKPKLFQRLTFSLPSPRSRSFRGAAPTIGVIKRRYEVISNNHGLSNLIRLLSFGPRSISSMPVVNLPSSLAREEQLRMATAEYNSLLDIISSSISRFSRLQQIFVGPIPLGVKLMENLRPLKHLYKIHLATTSGINVPNGTPPLQVREFSYHEHTLNRNSATPIIAELPAIVASEHLQRLSISGIHAYVIIYSFILHRRIFESLRFLSVSVKPSDISLFFDFLLTCPALEKLHITNYHDLSHVASADLPPIPISAAPRLTDYTGPDAIAVALAPGRPMSMMALVNVASATYELTTADYTSLGRSSPPMTSLNLGLRYMNRTAFHDLARYLPHLQKLTVHIEETDDSEFTPEDAILYLDLLSLGAEVK</sequence>
<organism evidence="1 2">
    <name type="scientific">Crepidotus variabilis</name>
    <dbReference type="NCBI Taxonomy" id="179855"/>
    <lineage>
        <taxon>Eukaryota</taxon>
        <taxon>Fungi</taxon>
        <taxon>Dikarya</taxon>
        <taxon>Basidiomycota</taxon>
        <taxon>Agaricomycotina</taxon>
        <taxon>Agaricomycetes</taxon>
        <taxon>Agaricomycetidae</taxon>
        <taxon>Agaricales</taxon>
        <taxon>Agaricineae</taxon>
        <taxon>Crepidotaceae</taxon>
        <taxon>Crepidotus</taxon>
    </lineage>
</organism>
<dbReference type="InterPro" id="IPR032675">
    <property type="entry name" value="LRR_dom_sf"/>
</dbReference>
<dbReference type="EMBL" id="MU157860">
    <property type="protein sequence ID" value="KAF9527579.1"/>
    <property type="molecule type" value="Genomic_DNA"/>
</dbReference>
<gene>
    <name evidence="1" type="ORF">CPB83DRAFT_856040</name>
</gene>
<dbReference type="Proteomes" id="UP000807306">
    <property type="component" value="Unassembled WGS sequence"/>
</dbReference>
<reference evidence="1" key="1">
    <citation type="submission" date="2020-11" db="EMBL/GenBank/DDBJ databases">
        <authorList>
            <consortium name="DOE Joint Genome Institute"/>
            <person name="Ahrendt S."/>
            <person name="Riley R."/>
            <person name="Andreopoulos W."/>
            <person name="Labutti K."/>
            <person name="Pangilinan J."/>
            <person name="Ruiz-Duenas F.J."/>
            <person name="Barrasa J.M."/>
            <person name="Sanchez-Garcia M."/>
            <person name="Camarero S."/>
            <person name="Miyauchi S."/>
            <person name="Serrano A."/>
            <person name="Linde D."/>
            <person name="Babiker R."/>
            <person name="Drula E."/>
            <person name="Ayuso-Fernandez I."/>
            <person name="Pacheco R."/>
            <person name="Padilla G."/>
            <person name="Ferreira P."/>
            <person name="Barriuso J."/>
            <person name="Kellner H."/>
            <person name="Castanera R."/>
            <person name="Alfaro M."/>
            <person name="Ramirez L."/>
            <person name="Pisabarro A.G."/>
            <person name="Kuo A."/>
            <person name="Tritt A."/>
            <person name="Lipzen A."/>
            <person name="He G."/>
            <person name="Yan M."/>
            <person name="Ng V."/>
            <person name="Cullen D."/>
            <person name="Martin F."/>
            <person name="Rosso M.-N."/>
            <person name="Henrissat B."/>
            <person name="Hibbett D."/>
            <person name="Martinez A.T."/>
            <person name="Grigoriev I.V."/>
        </authorList>
    </citation>
    <scope>NUCLEOTIDE SEQUENCE</scope>
    <source>
        <strain evidence="1">CBS 506.95</strain>
    </source>
</reference>
<dbReference type="SUPFAM" id="SSF52047">
    <property type="entry name" value="RNI-like"/>
    <property type="match status" value="1"/>
</dbReference>
<name>A0A9P6EEJ5_9AGAR</name>
<evidence type="ECO:0000313" key="1">
    <source>
        <dbReference type="EMBL" id="KAF9527579.1"/>
    </source>
</evidence>
<keyword evidence="2" id="KW-1185">Reference proteome</keyword>